<dbReference type="InterPro" id="IPR039844">
    <property type="entry name" value="URB1"/>
</dbReference>
<dbReference type="Proteomes" id="UP000694846">
    <property type="component" value="Unplaced"/>
</dbReference>
<feature type="domain" description="URB1 C-terminal" evidence="1">
    <location>
        <begin position="474"/>
        <end position="651"/>
    </location>
</feature>
<name>A0A8B8FQY5_9HEMI</name>
<dbReference type="InterPro" id="IPR016024">
    <property type="entry name" value="ARM-type_fold"/>
</dbReference>
<evidence type="ECO:0000313" key="3">
    <source>
        <dbReference type="RefSeq" id="XP_025413157.1"/>
    </source>
</evidence>
<dbReference type="PANTHER" id="PTHR13500:SF0">
    <property type="entry name" value="NUCLEOLAR PRE-RIBOSOMAL-ASSOCIATED PROTEIN 1"/>
    <property type="match status" value="1"/>
</dbReference>
<dbReference type="RefSeq" id="XP_025413157.1">
    <property type="nucleotide sequence ID" value="XM_025557372.1"/>
</dbReference>
<reference evidence="3" key="1">
    <citation type="submission" date="2025-08" db="UniProtKB">
        <authorList>
            <consortium name="RefSeq"/>
        </authorList>
    </citation>
    <scope>IDENTIFICATION</scope>
    <source>
        <tissue evidence="3">Whole body</tissue>
    </source>
</reference>
<dbReference type="AlphaFoldDB" id="A0A8B8FQY5"/>
<dbReference type="GO" id="GO:0000466">
    <property type="term" value="P:maturation of 5.8S rRNA from tricistronic rRNA transcript (SSU-rRNA, 5.8S rRNA, LSU-rRNA)"/>
    <property type="evidence" value="ECO:0007669"/>
    <property type="project" value="TreeGrafter"/>
</dbReference>
<gene>
    <name evidence="3" type="primary">LOC112685473</name>
</gene>
<dbReference type="GeneID" id="112685473"/>
<evidence type="ECO:0000313" key="2">
    <source>
        <dbReference type="Proteomes" id="UP000694846"/>
    </source>
</evidence>
<accession>A0A8B8FQY5</accession>
<organism evidence="2 3">
    <name type="scientific">Sipha flava</name>
    <name type="common">yellow sugarcane aphid</name>
    <dbReference type="NCBI Taxonomy" id="143950"/>
    <lineage>
        <taxon>Eukaryota</taxon>
        <taxon>Metazoa</taxon>
        <taxon>Ecdysozoa</taxon>
        <taxon>Arthropoda</taxon>
        <taxon>Hexapoda</taxon>
        <taxon>Insecta</taxon>
        <taxon>Pterygota</taxon>
        <taxon>Neoptera</taxon>
        <taxon>Paraneoptera</taxon>
        <taxon>Hemiptera</taxon>
        <taxon>Sternorrhyncha</taxon>
        <taxon>Aphidomorpha</taxon>
        <taxon>Aphidoidea</taxon>
        <taxon>Aphididae</taxon>
        <taxon>Sipha</taxon>
    </lineage>
</organism>
<dbReference type="GO" id="GO:0005730">
    <property type="term" value="C:nucleolus"/>
    <property type="evidence" value="ECO:0007669"/>
    <property type="project" value="TreeGrafter"/>
</dbReference>
<dbReference type="OrthoDB" id="72892at2759"/>
<sequence>MDDKYRAKLENLVKEKKYLELQGFKNIITFIGRNCVSDQLLDIFLEYLKIYPQQIFLIPKKLFIQLLSNSGKSLHPLVLFLASQHDYIDYDLNLDNLPEEKWSYLMSAFYEKFPLMTCDPIIVLKIKNKIDTYKMLIDSPQWFNENGDFFMGLHAIEFDEDECDELFTKLKTNWSIFKITKAAVSFVDLVASKCNKESEFIQFLISTLFSLPPENENVDWLSNQIINNFKLLETLSPLEISDWDALTIKAVKCGLIENDPEYGFIRVFRKLIKKANIDKSVVSKSFELLAGYSQFTNIMLNRDAKQIQKEEVLRLIFTLVKKEPSIMALSHIPLFLCSYNASLSVTDQILLKILAYYEENNIPMSNYRPYLWGSFAVSHYQVKNHLTSKTLHSFPSTTEVLSYIPFKRLKETISCFPVNRSLCVKNEKIIRYNPSNSQDPSKMFDPSFFLPMISSLLATEAPLSIEKFNTSGCLSMVLVCLGSCDCSMRAAAYHVLTLLRSHLFCRRAENMFWDYFLSWVAHGIQHLHLQPPPQLPMISAMFLSRMVLAMANHEKAVEATCAKVLLARPVAQLNYVPELKKFLTAMLPIKDKSLSMIWVFEIIRDGIHTNSDWNTLRLMDIFNIILFMFRSSNEKFKVLVLKIMESLFRVQPATKGGTGPWAISIMIAVDKCPSKLSPEVIIGTFRCLQSLTNSSFISIFVVDFWLSIFLKYGENADICSEGYITLNSLISKYKNVFQLFNNENLEEIIDRGAESKVLSDDEVFKCRSVLLYGIKGIKIKEPNPYLLLPVLVKILKAE</sequence>
<dbReference type="PANTHER" id="PTHR13500">
    <property type="entry name" value="NUCLEOLAR PRERIBOSOMAL-ASSOCIATED PROTEIN 1"/>
    <property type="match status" value="1"/>
</dbReference>
<keyword evidence="2" id="KW-1185">Reference proteome</keyword>
<dbReference type="InterPro" id="IPR032436">
    <property type="entry name" value="URB1_C"/>
</dbReference>
<protein>
    <submittedName>
        <fullName evidence="3">Nucleolar pre-ribosomal-associated protein 1</fullName>
    </submittedName>
</protein>
<proteinExistence type="predicted"/>
<dbReference type="Pfam" id="PF16201">
    <property type="entry name" value="NopRA1"/>
    <property type="match status" value="1"/>
</dbReference>
<dbReference type="SUPFAM" id="SSF48371">
    <property type="entry name" value="ARM repeat"/>
    <property type="match status" value="1"/>
</dbReference>
<evidence type="ECO:0000259" key="1">
    <source>
        <dbReference type="Pfam" id="PF16201"/>
    </source>
</evidence>
<dbReference type="GO" id="GO:0000463">
    <property type="term" value="P:maturation of LSU-rRNA from tricistronic rRNA transcript (SSU-rRNA, 5.8S rRNA, LSU-rRNA)"/>
    <property type="evidence" value="ECO:0007669"/>
    <property type="project" value="TreeGrafter"/>
</dbReference>